<name>A0AAD6UXF8_9AGAR</name>
<keyword evidence="3" id="KW-1185">Reference proteome</keyword>
<accession>A0AAD6UXF8</accession>
<evidence type="ECO:0000313" key="2">
    <source>
        <dbReference type="EMBL" id="KAJ7212634.1"/>
    </source>
</evidence>
<sequence>MLVQSRLDGNIRDALQSKKILDEARKQAVRDSEGGYSSCSAVIHAKIRNGFVTENPGKTAHEWQVDFAEAIELRLDCSLLADTGAGNTMPFINAAGDQSGQDCYNYGCRTT</sequence>
<dbReference type="AlphaFoldDB" id="A0AAD6UXF8"/>
<dbReference type="EMBL" id="JARJCW010000023">
    <property type="protein sequence ID" value="KAJ7212634.1"/>
    <property type="molecule type" value="Genomic_DNA"/>
</dbReference>
<evidence type="ECO:0000313" key="3">
    <source>
        <dbReference type="Proteomes" id="UP001219525"/>
    </source>
</evidence>
<dbReference type="EMBL" id="JARJCW010000120">
    <property type="protein sequence ID" value="KAJ7192444.1"/>
    <property type="molecule type" value="Genomic_DNA"/>
</dbReference>
<reference evidence="1" key="1">
    <citation type="submission" date="2023-03" db="EMBL/GenBank/DDBJ databases">
        <title>Massive genome expansion in bonnet fungi (Mycena s.s.) driven by repeated elements and novel gene families across ecological guilds.</title>
        <authorList>
            <consortium name="Lawrence Berkeley National Laboratory"/>
            <person name="Harder C.B."/>
            <person name="Miyauchi S."/>
            <person name="Viragh M."/>
            <person name="Kuo A."/>
            <person name="Thoen E."/>
            <person name="Andreopoulos B."/>
            <person name="Lu D."/>
            <person name="Skrede I."/>
            <person name="Drula E."/>
            <person name="Henrissat B."/>
            <person name="Morin E."/>
            <person name="Kohler A."/>
            <person name="Barry K."/>
            <person name="LaButti K."/>
            <person name="Morin E."/>
            <person name="Salamov A."/>
            <person name="Lipzen A."/>
            <person name="Mereny Z."/>
            <person name="Hegedus B."/>
            <person name="Baldrian P."/>
            <person name="Stursova M."/>
            <person name="Weitz H."/>
            <person name="Taylor A."/>
            <person name="Grigoriev I.V."/>
            <person name="Nagy L.G."/>
            <person name="Martin F."/>
            <person name="Kauserud H."/>
        </authorList>
    </citation>
    <scope>NUCLEOTIDE SEQUENCE</scope>
    <source>
        <strain evidence="1">9144</strain>
    </source>
</reference>
<evidence type="ECO:0000313" key="1">
    <source>
        <dbReference type="EMBL" id="KAJ7192444.1"/>
    </source>
</evidence>
<organism evidence="1 3">
    <name type="scientific">Mycena pura</name>
    <dbReference type="NCBI Taxonomy" id="153505"/>
    <lineage>
        <taxon>Eukaryota</taxon>
        <taxon>Fungi</taxon>
        <taxon>Dikarya</taxon>
        <taxon>Basidiomycota</taxon>
        <taxon>Agaricomycotina</taxon>
        <taxon>Agaricomycetes</taxon>
        <taxon>Agaricomycetidae</taxon>
        <taxon>Agaricales</taxon>
        <taxon>Marasmiineae</taxon>
        <taxon>Mycenaceae</taxon>
        <taxon>Mycena</taxon>
    </lineage>
</organism>
<comment type="caution">
    <text evidence="1">The sequence shown here is derived from an EMBL/GenBank/DDBJ whole genome shotgun (WGS) entry which is preliminary data.</text>
</comment>
<dbReference type="Proteomes" id="UP001219525">
    <property type="component" value="Unassembled WGS sequence"/>
</dbReference>
<gene>
    <name evidence="2" type="ORF">GGX14DRAFT_361586</name>
    <name evidence="1" type="ORF">GGX14DRAFT_380156</name>
</gene>
<proteinExistence type="predicted"/>
<protein>
    <submittedName>
        <fullName evidence="1">Uncharacterized protein</fullName>
    </submittedName>
</protein>